<keyword evidence="4" id="KW-1185">Reference proteome</keyword>
<protein>
    <recommendedName>
        <fullName evidence="2">Double jelly roll-like domain-containing protein</fullName>
    </recommendedName>
</protein>
<dbReference type="InterPro" id="IPR049512">
    <property type="entry name" value="DJR-like_dom"/>
</dbReference>
<dbReference type="PANTHER" id="PTHR36159:SF1">
    <property type="entry name" value="RETROVIRUS-RELATED POL POLYPROTEIN FROM TRANSPOSON 412-LIKE PROTEIN"/>
    <property type="match status" value="1"/>
</dbReference>
<reference evidence="3 4" key="1">
    <citation type="journal article" date="2024" name="bioRxiv">
        <title>A reference genome for Trichogramma kaykai: A tiny desert-dwelling parasitoid wasp with competing sex-ratio distorters.</title>
        <authorList>
            <person name="Culotta J."/>
            <person name="Lindsey A.R."/>
        </authorList>
    </citation>
    <scope>NUCLEOTIDE SEQUENCE [LARGE SCALE GENOMIC DNA]</scope>
    <source>
        <strain evidence="3 4">KSX58</strain>
    </source>
</reference>
<evidence type="ECO:0000256" key="1">
    <source>
        <dbReference type="SAM" id="MobiDB-lite"/>
    </source>
</evidence>
<dbReference type="EMBL" id="JBJJXI010000092">
    <property type="protein sequence ID" value="KAL3394136.1"/>
    <property type="molecule type" value="Genomic_DNA"/>
</dbReference>
<organism evidence="3 4">
    <name type="scientific">Trichogramma kaykai</name>
    <dbReference type="NCBI Taxonomy" id="54128"/>
    <lineage>
        <taxon>Eukaryota</taxon>
        <taxon>Metazoa</taxon>
        <taxon>Ecdysozoa</taxon>
        <taxon>Arthropoda</taxon>
        <taxon>Hexapoda</taxon>
        <taxon>Insecta</taxon>
        <taxon>Pterygota</taxon>
        <taxon>Neoptera</taxon>
        <taxon>Endopterygota</taxon>
        <taxon>Hymenoptera</taxon>
        <taxon>Apocrita</taxon>
        <taxon>Proctotrupomorpha</taxon>
        <taxon>Chalcidoidea</taxon>
        <taxon>Trichogrammatidae</taxon>
        <taxon>Trichogramma</taxon>
    </lineage>
</organism>
<feature type="domain" description="Double jelly roll-like" evidence="2">
    <location>
        <begin position="314"/>
        <end position="638"/>
    </location>
</feature>
<feature type="region of interest" description="Disordered" evidence="1">
    <location>
        <begin position="211"/>
        <end position="245"/>
    </location>
</feature>
<gene>
    <name evidence="3" type="ORF">TKK_011188</name>
</gene>
<proteinExistence type="predicted"/>
<dbReference type="AlphaFoldDB" id="A0ABD2WNE3"/>
<dbReference type="PANTHER" id="PTHR36159">
    <property type="entry name" value="PROTEIN CBG23766"/>
    <property type="match status" value="1"/>
</dbReference>
<dbReference type="Pfam" id="PF21738">
    <property type="entry name" value="DJR-like_dom"/>
    <property type="match status" value="1"/>
</dbReference>
<evidence type="ECO:0000313" key="3">
    <source>
        <dbReference type="EMBL" id="KAL3394136.1"/>
    </source>
</evidence>
<comment type="caution">
    <text evidence="3">The sequence shown here is derived from an EMBL/GenBank/DDBJ whole genome shotgun (WGS) entry which is preliminary data.</text>
</comment>
<accession>A0ABD2WNE3</accession>
<sequence>MHDSLTLTLSGQSSVLESNYFPPIELDANKNYVLGLIELLTFNSIPNIENGCNRLYLDDNKVISIQPGSYEIEDIESYLKTALSSENIEFSLKPNNNTLRSTLLCSKQIDFRPKDSIGRLLGFTSRVLEPGKEHISALPVAILKVNALRVECNITSGAFINNQRVHTIHEFFPAVPPGFKIIEVPANVIYLPVSVKRIDSIQLRIVDQDGARHQSRATPQSNNNNSDAASVESSSPSIISPKHSVPKKSRSKTIWRITCLIFCCCQKDGGHSRNSFGRNVRLHQELNLLPSRSSIHISGRITRNDGTPASNASLVNCGICHLFDDIRYELNAIEIDRCKNVGLTSVMKGYPSFNKSQCDSILANAGWIWENYDGDIKHVEDDNGYFDVFIPLSMILGFAEDYPKIIVNMKHELILTRARTDLNAVLQTQRQVGEARTYEEVKITISKLEWVMPYVQLSNEYKIRLLRQIDKPIAMSFRSWELYEYPTLPISTRHVWTVKTSNQLEKPRFVILAFQTNRKAIRENDASLFDHCNLTNVKLFLNSQYYPYNNLNINVAQSQYAALYDMYLNFQRGYYGKTPKPMFDKRKFIDSPLIVIDCSKQNESLKNAPVDVRLEFESSANFPANTSAYCLILHDRIVEYNAVSGDVKKLV</sequence>
<name>A0ABD2WNE3_9HYME</name>
<evidence type="ECO:0000313" key="4">
    <source>
        <dbReference type="Proteomes" id="UP001627154"/>
    </source>
</evidence>
<dbReference type="Proteomes" id="UP001627154">
    <property type="component" value="Unassembled WGS sequence"/>
</dbReference>
<evidence type="ECO:0000259" key="2">
    <source>
        <dbReference type="Pfam" id="PF21738"/>
    </source>
</evidence>
<feature type="compositionally biased region" description="Low complexity" evidence="1">
    <location>
        <begin position="221"/>
        <end position="243"/>
    </location>
</feature>